<dbReference type="GO" id="GO:0003690">
    <property type="term" value="F:double-stranded DNA binding"/>
    <property type="evidence" value="ECO:0007669"/>
    <property type="project" value="InterPro"/>
</dbReference>
<dbReference type="Proteomes" id="UP000799772">
    <property type="component" value="Unassembled WGS sequence"/>
</dbReference>
<dbReference type="PANTHER" id="PTHR12732:SF8">
    <property type="entry name" value="NUCLEAR MRNA EXPORT PROTEIN THP1"/>
    <property type="match status" value="1"/>
</dbReference>
<dbReference type="AlphaFoldDB" id="A0A9P4M8M3"/>
<comment type="caution">
    <text evidence="1">The sequence shown here is derived from an EMBL/GenBank/DDBJ whole genome shotgun (WGS) entry which is preliminary data.</text>
</comment>
<dbReference type="PANTHER" id="PTHR12732">
    <property type="entry name" value="UNCHARACTERIZED PROTEASOME COMPONENT REGION PCI-CONTAINING"/>
    <property type="match status" value="1"/>
</dbReference>
<name>A0A9P4M8M3_9PEZI</name>
<dbReference type="InterPro" id="IPR045114">
    <property type="entry name" value="Csn12-like"/>
</dbReference>
<organism evidence="1 2">
    <name type="scientific">Rhizodiscina lignyota</name>
    <dbReference type="NCBI Taxonomy" id="1504668"/>
    <lineage>
        <taxon>Eukaryota</taxon>
        <taxon>Fungi</taxon>
        <taxon>Dikarya</taxon>
        <taxon>Ascomycota</taxon>
        <taxon>Pezizomycotina</taxon>
        <taxon>Dothideomycetes</taxon>
        <taxon>Pleosporomycetidae</taxon>
        <taxon>Aulographales</taxon>
        <taxon>Rhizodiscinaceae</taxon>
        <taxon>Rhizodiscina</taxon>
    </lineage>
</organism>
<dbReference type="OrthoDB" id="5404651at2759"/>
<sequence>MGVPLDGSVLQMFLRQVDGMIFARNGAKLSGHFVIEPDHQGNFPGTYPLLIEYIKINFLADNDDALEQACIDNMSSVKNGADEMPWNEFGRFMVAYLRYLTLVDVKDLLSTYDLLTDLVQKCTSALRHSVLGIVALPTVIKCSQALASFAMVLDKHPDLTRDLIRPSYDDEEGSESIPERCANIIRAAIIECFRERSGPSSDVDEDTPYGKRIGVYVLANLCLKVLFQCDQLGAVPVVVDLIYEQAPPLHIYPKAHQITYLYYLGRFHFATSHFYDAQAALTTAFGLCPKSPYQLIDCRHQLRLILIYLIASNIVLGRFPSPSLWQRPEIQDLRPRFEPLCTAIRKGDITSFRRLTDVDNEHAPFFLRYRILFQIKRASEIIIWRNLMRRTFLLVGQRGDTENRKAPTLDLDYVLQLMRWMERPMRYVDPDFADEYNPGYSFLDEGRDNYVERNSDDDFILPNMLEVECMCAAMIHQGLLGGFVSHKLRRFAITGARSKGPLAAGFPRVWDVVRQREMETNPKGYVTGWKKGIPGEGEREIEVEEEAEY</sequence>
<keyword evidence="2" id="KW-1185">Reference proteome</keyword>
<dbReference type="GO" id="GO:0003723">
    <property type="term" value="F:RNA binding"/>
    <property type="evidence" value="ECO:0007669"/>
    <property type="project" value="InterPro"/>
</dbReference>
<gene>
    <name evidence="1" type="ORF">NA57DRAFT_35156</name>
</gene>
<dbReference type="SMART" id="SM00753">
    <property type="entry name" value="PAM"/>
    <property type="match status" value="1"/>
</dbReference>
<evidence type="ECO:0000313" key="1">
    <source>
        <dbReference type="EMBL" id="KAF2101803.1"/>
    </source>
</evidence>
<proteinExistence type="predicted"/>
<accession>A0A9P4M8M3</accession>
<protein>
    <submittedName>
        <fullName evidence="1">Uncharacterized protein</fullName>
    </submittedName>
</protein>
<evidence type="ECO:0000313" key="2">
    <source>
        <dbReference type="Proteomes" id="UP000799772"/>
    </source>
</evidence>
<reference evidence="1" key="1">
    <citation type="journal article" date="2020" name="Stud. Mycol.">
        <title>101 Dothideomycetes genomes: a test case for predicting lifestyles and emergence of pathogens.</title>
        <authorList>
            <person name="Haridas S."/>
            <person name="Albert R."/>
            <person name="Binder M."/>
            <person name="Bloem J."/>
            <person name="Labutti K."/>
            <person name="Salamov A."/>
            <person name="Andreopoulos B."/>
            <person name="Baker S."/>
            <person name="Barry K."/>
            <person name="Bills G."/>
            <person name="Bluhm B."/>
            <person name="Cannon C."/>
            <person name="Castanera R."/>
            <person name="Culley D."/>
            <person name="Daum C."/>
            <person name="Ezra D."/>
            <person name="Gonzalez J."/>
            <person name="Henrissat B."/>
            <person name="Kuo A."/>
            <person name="Liang C."/>
            <person name="Lipzen A."/>
            <person name="Lutzoni F."/>
            <person name="Magnuson J."/>
            <person name="Mondo S."/>
            <person name="Nolan M."/>
            <person name="Ohm R."/>
            <person name="Pangilinan J."/>
            <person name="Park H.-J."/>
            <person name="Ramirez L."/>
            <person name="Alfaro M."/>
            <person name="Sun H."/>
            <person name="Tritt A."/>
            <person name="Yoshinaga Y."/>
            <person name="Zwiers L.-H."/>
            <person name="Turgeon B."/>
            <person name="Goodwin S."/>
            <person name="Spatafora J."/>
            <person name="Crous P."/>
            <person name="Grigoriev I."/>
        </authorList>
    </citation>
    <scope>NUCLEOTIDE SEQUENCE</scope>
    <source>
        <strain evidence="1">CBS 133067</strain>
    </source>
</reference>
<dbReference type="EMBL" id="ML978123">
    <property type="protein sequence ID" value="KAF2101803.1"/>
    <property type="molecule type" value="Genomic_DNA"/>
</dbReference>